<evidence type="ECO:0000256" key="4">
    <source>
        <dbReference type="ARBA" id="ARBA00023136"/>
    </source>
</evidence>
<name>F2TLJ4_AJEDA</name>
<feature type="transmembrane region" description="Helical" evidence="7">
    <location>
        <begin position="190"/>
        <end position="212"/>
    </location>
</feature>
<dbReference type="InterPro" id="IPR049326">
    <property type="entry name" value="Rhodopsin_dom_fungi"/>
</dbReference>
<dbReference type="Pfam" id="PF20684">
    <property type="entry name" value="Fung_rhodopsin"/>
    <property type="match status" value="1"/>
</dbReference>
<feature type="transmembrane region" description="Helical" evidence="7">
    <location>
        <begin position="304"/>
        <end position="329"/>
    </location>
</feature>
<evidence type="ECO:0000256" key="1">
    <source>
        <dbReference type="ARBA" id="ARBA00004141"/>
    </source>
</evidence>
<evidence type="ECO:0000256" key="2">
    <source>
        <dbReference type="ARBA" id="ARBA00022692"/>
    </source>
</evidence>
<dbReference type="AlphaFoldDB" id="F2TLJ4"/>
<feature type="compositionally biased region" description="Polar residues" evidence="6">
    <location>
        <begin position="390"/>
        <end position="412"/>
    </location>
</feature>
<evidence type="ECO:0000256" key="5">
    <source>
        <dbReference type="ARBA" id="ARBA00038359"/>
    </source>
</evidence>
<evidence type="ECO:0000256" key="7">
    <source>
        <dbReference type="SAM" id="Phobius"/>
    </source>
</evidence>
<feature type="transmembrane region" description="Helical" evidence="7">
    <location>
        <begin position="157"/>
        <end position="178"/>
    </location>
</feature>
<accession>F2TLJ4</accession>
<feature type="transmembrane region" description="Helical" evidence="7">
    <location>
        <begin position="80"/>
        <end position="101"/>
    </location>
</feature>
<feature type="compositionally biased region" description="Basic and acidic residues" evidence="6">
    <location>
        <begin position="413"/>
        <end position="427"/>
    </location>
</feature>
<feature type="transmembrane region" description="Helical" evidence="7">
    <location>
        <begin position="236"/>
        <end position="260"/>
    </location>
</feature>
<keyword evidence="2 7" id="KW-0812">Transmembrane</keyword>
<reference evidence="9" key="1">
    <citation type="submission" date="2010-03" db="EMBL/GenBank/DDBJ databases">
        <title>Annotation of Blastomyces dermatitidis strain ATCC 18188.</title>
        <authorList>
            <consortium name="The Broad Institute Genome Sequencing Platform"/>
            <consortium name="Broad Institute Genome Sequencing Center for Infectious Disease."/>
            <person name="Cuomo C."/>
            <person name="Klein B."/>
            <person name="Sullivan T."/>
            <person name="Heitman J."/>
            <person name="Young S."/>
            <person name="Zeng Q."/>
            <person name="Gargeya S."/>
            <person name="Alvarado L."/>
            <person name="Berlin A.M."/>
            <person name="Chapman S.B."/>
            <person name="Chen Z."/>
            <person name="Freedman E."/>
            <person name="Gellesch M."/>
            <person name="Goldberg J."/>
            <person name="Griggs A."/>
            <person name="Gujja S."/>
            <person name="Heilman E."/>
            <person name="Heiman D."/>
            <person name="Howarth C."/>
            <person name="Mehta T."/>
            <person name="Neiman D."/>
            <person name="Pearson M."/>
            <person name="Roberts A."/>
            <person name="Saif S."/>
            <person name="Shea T."/>
            <person name="Shenoy N."/>
            <person name="Sisk P."/>
            <person name="Stolte C."/>
            <person name="Sykes S."/>
            <person name="White J."/>
            <person name="Yandava C."/>
            <person name="Haas B."/>
            <person name="Nusbaum C."/>
            <person name="Birren B."/>
        </authorList>
    </citation>
    <scope>NUCLEOTIDE SEQUENCE [LARGE SCALE GENOMIC DNA]</scope>
    <source>
        <strain evidence="9">ATCC 18188</strain>
    </source>
</reference>
<keyword evidence="4 7" id="KW-0472">Membrane</keyword>
<comment type="subcellular location">
    <subcellularLocation>
        <location evidence="1">Membrane</location>
        <topology evidence="1">Multi-pass membrane protein</topology>
    </subcellularLocation>
</comment>
<dbReference type="HOGENOM" id="CLU_028200_0_2_1"/>
<feature type="transmembrane region" description="Helical" evidence="7">
    <location>
        <begin position="272"/>
        <end position="292"/>
    </location>
</feature>
<sequence length="440" mass="49594">MTAEGYGCRYWIRSMVHILLDLTKEEYLYPGNYFARYVGTSPYSPHPRRLCYLAAIRRDFSMMSRLGMSTPGHPHRGWDLWIVSTTMVIVAGLFVCARLIGRYIRGGFQIDDYMIIAALINSIMLSISENMAVAHGYGRHAFDLTKEEKILALKWAFAAQVFYKIVITLAKMSILFLYMRIFYIERYMRWACISLTIFIGVHGIAFVLTTIWQCDPMAGFWDKSIPGFHCVNNHQFWLSFSVINISTDVVMLVLPVQAVLRLKRRCREKFGLVLVFSLGAFICVTSIIRVTTLASSSISKDVTWAAIPATIWSVIECNTGIICACLPMIRQPLSIIFPFLTASSSNNGSAARDLPFPSQGANMKGLSHATHSTHSANFTSSWIEIDMTDDNFQNKPSPTDEANGNEQVPSNNSKEEMISVDVREDRNGNAQQPERPGSQR</sequence>
<feature type="compositionally biased region" description="Polar residues" evidence="6">
    <location>
        <begin position="428"/>
        <end position="440"/>
    </location>
</feature>
<dbReference type="PANTHER" id="PTHR33048">
    <property type="entry name" value="PTH11-LIKE INTEGRAL MEMBRANE PROTEIN (AFU_ORTHOLOGUE AFUA_5G11245)"/>
    <property type="match status" value="1"/>
</dbReference>
<dbReference type="InterPro" id="IPR052337">
    <property type="entry name" value="SAT4-like"/>
</dbReference>
<organism evidence="9">
    <name type="scientific">Ajellomyces dermatitidis (strain ATCC 18188 / CBS 674.68)</name>
    <name type="common">Blastomyces dermatitidis</name>
    <dbReference type="NCBI Taxonomy" id="653446"/>
    <lineage>
        <taxon>Eukaryota</taxon>
        <taxon>Fungi</taxon>
        <taxon>Dikarya</taxon>
        <taxon>Ascomycota</taxon>
        <taxon>Pezizomycotina</taxon>
        <taxon>Eurotiomycetes</taxon>
        <taxon>Eurotiomycetidae</taxon>
        <taxon>Onygenales</taxon>
        <taxon>Ajellomycetaceae</taxon>
        <taxon>Blastomyces</taxon>
    </lineage>
</organism>
<proteinExistence type="inferred from homology"/>
<keyword evidence="3 7" id="KW-1133">Transmembrane helix</keyword>
<evidence type="ECO:0000313" key="9">
    <source>
        <dbReference type="EMBL" id="EGE84083.2"/>
    </source>
</evidence>
<feature type="region of interest" description="Disordered" evidence="6">
    <location>
        <begin position="389"/>
        <end position="440"/>
    </location>
</feature>
<protein>
    <submittedName>
        <fullName evidence="9">Integral membrane protein</fullName>
    </submittedName>
</protein>
<feature type="transmembrane region" description="Helical" evidence="7">
    <location>
        <begin position="113"/>
        <end position="137"/>
    </location>
</feature>
<gene>
    <name evidence="9" type="ORF">BDDG_07028</name>
</gene>
<evidence type="ECO:0000256" key="6">
    <source>
        <dbReference type="SAM" id="MobiDB-lite"/>
    </source>
</evidence>
<dbReference type="GO" id="GO:0016020">
    <property type="term" value="C:membrane"/>
    <property type="evidence" value="ECO:0007669"/>
    <property type="project" value="UniProtKB-SubCell"/>
</dbReference>
<evidence type="ECO:0000259" key="8">
    <source>
        <dbReference type="Pfam" id="PF20684"/>
    </source>
</evidence>
<feature type="domain" description="Rhodopsin" evidence="8">
    <location>
        <begin position="97"/>
        <end position="334"/>
    </location>
</feature>
<dbReference type="OrthoDB" id="444631at2759"/>
<comment type="similarity">
    <text evidence="5">Belongs to the SAT4 family.</text>
</comment>
<dbReference type="Proteomes" id="UP000007802">
    <property type="component" value="Unassembled WGS sequence"/>
</dbReference>
<evidence type="ECO:0000256" key="3">
    <source>
        <dbReference type="ARBA" id="ARBA00022989"/>
    </source>
</evidence>
<dbReference type="EMBL" id="GG749461">
    <property type="protein sequence ID" value="EGE84083.2"/>
    <property type="molecule type" value="Genomic_DNA"/>
</dbReference>
<dbReference type="PANTHER" id="PTHR33048:SF55">
    <property type="entry name" value="INTEGRAL MEMBRANE PROTEIN"/>
    <property type="match status" value="1"/>
</dbReference>